<reference evidence="1" key="1">
    <citation type="journal article" date="2022" name="Syst. Appl. Microbiol.">
        <title>Natronocalculus amylovorans gen. nov., sp. nov., and Natranaeroarchaeum aerophilus sp. nov., dominant culturable amylolytic natronoarchaea from hypersaline soda lakes in southwestern Siberia.</title>
        <authorList>
            <person name="Sorokin D.Y."/>
            <person name="Elcheninov A.G."/>
            <person name="Khizhniak T.V."/>
            <person name="Koenen M."/>
            <person name="Bale N.J."/>
            <person name="Damste J.S.S."/>
            <person name="Kublanov I.V."/>
        </authorList>
    </citation>
    <scope>NUCLEOTIDE SEQUENCE</scope>
    <source>
        <strain evidence="1">AArc-St2</strain>
    </source>
</reference>
<reference evidence="1" key="2">
    <citation type="submission" date="2022-02" db="EMBL/GenBank/DDBJ databases">
        <authorList>
            <person name="Elcheninov A.G."/>
            <person name="Sorokin D.Y."/>
            <person name="Kublanov I.V."/>
        </authorList>
    </citation>
    <scope>NUCLEOTIDE SEQUENCE</scope>
    <source>
        <strain evidence="1">AArc-St2</strain>
    </source>
</reference>
<gene>
    <name evidence="1" type="ORF">AArcSt2_14770</name>
</gene>
<dbReference type="EMBL" id="JAKRVX010000008">
    <property type="protein sequence ID" value="MCL9818203.1"/>
    <property type="molecule type" value="Genomic_DNA"/>
</dbReference>
<name>A0AAE3K9M6_9EURY</name>
<dbReference type="RefSeq" id="WP_250585703.1">
    <property type="nucleotide sequence ID" value="NZ_JAKRVX010000008.1"/>
</dbReference>
<sequence>MESAVSSADLLSHIEATVKNTIETELPWEIEEHEGEMVIIIKDETLIIHKKEGPQNTVRWSLSRVIDGETIGKFGLFETVDELTEQLSIVLLSDVRYTVCCDG</sequence>
<dbReference type="Proteomes" id="UP001203207">
    <property type="component" value="Unassembled WGS sequence"/>
</dbReference>
<protein>
    <submittedName>
        <fullName evidence="1">Uncharacterized protein</fullName>
    </submittedName>
</protein>
<dbReference type="AlphaFoldDB" id="A0AAE3K9M6"/>
<accession>A0AAE3K9M6</accession>
<comment type="caution">
    <text evidence="1">The sequence shown here is derived from an EMBL/GenBank/DDBJ whole genome shotgun (WGS) entry which is preliminary data.</text>
</comment>
<evidence type="ECO:0000313" key="2">
    <source>
        <dbReference type="Proteomes" id="UP001203207"/>
    </source>
</evidence>
<keyword evidence="2" id="KW-1185">Reference proteome</keyword>
<proteinExistence type="predicted"/>
<evidence type="ECO:0000313" key="1">
    <source>
        <dbReference type="EMBL" id="MCL9818203.1"/>
    </source>
</evidence>
<organism evidence="1 2">
    <name type="scientific">Natronocalculus amylovorans</name>
    <dbReference type="NCBI Taxonomy" id="2917812"/>
    <lineage>
        <taxon>Archaea</taxon>
        <taxon>Methanobacteriati</taxon>
        <taxon>Methanobacteriota</taxon>
        <taxon>Stenosarchaea group</taxon>
        <taxon>Halobacteria</taxon>
        <taxon>Halobacteriales</taxon>
        <taxon>Haloferacaceae</taxon>
        <taxon>Natronocalculus</taxon>
    </lineage>
</organism>